<keyword evidence="2 10" id="KW-0489">Methyltransferase</keyword>
<dbReference type="InterPro" id="IPR029063">
    <property type="entry name" value="SAM-dependent_MTases_sf"/>
</dbReference>
<feature type="domain" description="MRNA cap 0 methyltransferase" evidence="9">
    <location>
        <begin position="33"/>
        <end position="309"/>
    </location>
</feature>
<dbReference type="PANTHER" id="PTHR12189">
    <property type="entry name" value="MRNA GUANINE-7- METHYLTRANSFERASE"/>
    <property type="match status" value="1"/>
</dbReference>
<reference evidence="10 11" key="1">
    <citation type="submission" date="2024-03" db="EMBL/GenBank/DDBJ databases">
        <title>Complete genome sequence of the green alga Chloropicon roscoffensis RCC1871.</title>
        <authorList>
            <person name="Lemieux C."/>
            <person name="Pombert J.-F."/>
            <person name="Otis C."/>
            <person name="Turmel M."/>
        </authorList>
    </citation>
    <scope>NUCLEOTIDE SEQUENCE [LARGE SCALE GENOMIC DNA]</scope>
    <source>
        <strain evidence="10 11">RCC1871</strain>
    </source>
</reference>
<accession>A0AAX4P501</accession>
<name>A0AAX4P501_9CHLO</name>
<dbReference type="Proteomes" id="UP001472866">
    <property type="component" value="Chromosome 04"/>
</dbReference>
<dbReference type="EMBL" id="CP151504">
    <property type="protein sequence ID" value="WZN61259.1"/>
    <property type="molecule type" value="Genomic_DNA"/>
</dbReference>
<evidence type="ECO:0000256" key="8">
    <source>
        <dbReference type="SAM" id="MobiDB-lite"/>
    </source>
</evidence>
<dbReference type="InterPro" id="IPR039753">
    <property type="entry name" value="RG7MT1"/>
</dbReference>
<evidence type="ECO:0000256" key="1">
    <source>
        <dbReference type="ARBA" id="ARBA00011926"/>
    </source>
</evidence>
<dbReference type="InterPro" id="IPR004971">
    <property type="entry name" value="mRNA_G-N7_MeTrfase_dom"/>
</dbReference>
<evidence type="ECO:0000256" key="2">
    <source>
        <dbReference type="ARBA" id="ARBA00022603"/>
    </source>
</evidence>
<dbReference type="GO" id="GO:0004482">
    <property type="term" value="F:mRNA 5'-cap (guanine-N7-)-methyltransferase activity"/>
    <property type="evidence" value="ECO:0007669"/>
    <property type="project" value="UniProtKB-EC"/>
</dbReference>
<keyword evidence="6" id="KW-0506">mRNA capping</keyword>
<evidence type="ECO:0000256" key="3">
    <source>
        <dbReference type="ARBA" id="ARBA00022679"/>
    </source>
</evidence>
<keyword evidence="5" id="KW-0694">RNA-binding</keyword>
<sequence length="345" mass="38233">MDERTVEANIRLYDSHAPLTGTSAQQMRARESGGAYPLKKYHNLVKLRLLKEFAQDCDALLDLCCGRGGDIHKWINCNVGKVLGVDISTMEIMEAKRRYEEAVQKRPGARLKAKFNLVDCLGTKDLDFGEKFDVVTCMFAIHYFFVSEAAIKQFFRNVAAATKPGGHFVATFPSGKKVLQTLNQREEYRQPMLFLRKGWEGRDPSKPFGQAFECAISDTVTRAETGSKDGEFVGSREYLVFFNVIKALAREVGLELVTTYRSAELSCLFQDEDANSGFKHFKPPGSFDEAHESLRRASELYVATVFRMGEQAGNAGKRPRGGGPEADGGAKKPRNGGSEGEGKGT</sequence>
<proteinExistence type="predicted"/>
<dbReference type="CDD" id="cd02440">
    <property type="entry name" value="AdoMet_MTases"/>
    <property type="match status" value="1"/>
</dbReference>
<dbReference type="Gene3D" id="3.40.50.150">
    <property type="entry name" value="Vaccinia Virus protein VP39"/>
    <property type="match status" value="1"/>
</dbReference>
<dbReference type="AlphaFoldDB" id="A0AAX4P501"/>
<comment type="catalytic activity">
    <reaction evidence="7">
        <text>a 5'-end (5'-triphosphoguanosine)-ribonucleoside in mRNA + S-adenosyl-L-methionine = a 5'-end (N(7)-methyl 5'-triphosphoguanosine)-ribonucleoside in mRNA + S-adenosyl-L-homocysteine</text>
        <dbReference type="Rhea" id="RHEA:67008"/>
        <dbReference type="Rhea" id="RHEA-COMP:17166"/>
        <dbReference type="Rhea" id="RHEA-COMP:17167"/>
        <dbReference type="ChEBI" id="CHEBI:57856"/>
        <dbReference type="ChEBI" id="CHEBI:59789"/>
        <dbReference type="ChEBI" id="CHEBI:156461"/>
        <dbReference type="ChEBI" id="CHEBI:167617"/>
        <dbReference type="EC" id="2.1.1.56"/>
    </reaction>
</comment>
<dbReference type="GO" id="GO:0005634">
    <property type="term" value="C:nucleus"/>
    <property type="evidence" value="ECO:0007669"/>
    <property type="project" value="TreeGrafter"/>
</dbReference>
<dbReference type="SUPFAM" id="SSF53335">
    <property type="entry name" value="S-adenosyl-L-methionine-dependent methyltransferases"/>
    <property type="match status" value="1"/>
</dbReference>
<keyword evidence="11" id="KW-1185">Reference proteome</keyword>
<dbReference type="GO" id="GO:0003723">
    <property type="term" value="F:RNA binding"/>
    <property type="evidence" value="ECO:0007669"/>
    <property type="project" value="UniProtKB-KW"/>
</dbReference>
<evidence type="ECO:0000256" key="4">
    <source>
        <dbReference type="ARBA" id="ARBA00022691"/>
    </source>
</evidence>
<keyword evidence="3" id="KW-0808">Transferase</keyword>
<evidence type="ECO:0000256" key="5">
    <source>
        <dbReference type="ARBA" id="ARBA00022884"/>
    </source>
</evidence>
<dbReference type="EC" id="2.1.1.56" evidence="1"/>
<organism evidence="10 11">
    <name type="scientific">Chloropicon roscoffensis</name>
    <dbReference type="NCBI Taxonomy" id="1461544"/>
    <lineage>
        <taxon>Eukaryota</taxon>
        <taxon>Viridiplantae</taxon>
        <taxon>Chlorophyta</taxon>
        <taxon>Chloropicophyceae</taxon>
        <taxon>Chloropicales</taxon>
        <taxon>Chloropicaceae</taxon>
        <taxon>Chloropicon</taxon>
    </lineage>
</organism>
<dbReference type="PANTHER" id="PTHR12189:SF2">
    <property type="entry name" value="MRNA CAP GUANINE-N7 METHYLTRANSFERASE"/>
    <property type="match status" value="1"/>
</dbReference>
<gene>
    <name evidence="10" type="ORF">HKI87_04g27940</name>
</gene>
<keyword evidence="6" id="KW-0507">mRNA processing</keyword>
<evidence type="ECO:0000313" key="10">
    <source>
        <dbReference type="EMBL" id="WZN61259.1"/>
    </source>
</evidence>
<evidence type="ECO:0000256" key="7">
    <source>
        <dbReference type="ARBA" id="ARBA00044712"/>
    </source>
</evidence>
<dbReference type="Pfam" id="PF03291">
    <property type="entry name" value="mRNA_G-N7_MeTrfase"/>
    <property type="match status" value="1"/>
</dbReference>
<keyword evidence="4" id="KW-0949">S-adenosyl-L-methionine</keyword>
<evidence type="ECO:0000259" key="9">
    <source>
        <dbReference type="PROSITE" id="PS51562"/>
    </source>
</evidence>
<feature type="region of interest" description="Disordered" evidence="8">
    <location>
        <begin position="311"/>
        <end position="345"/>
    </location>
</feature>
<protein>
    <recommendedName>
        <fullName evidence="1">mRNA (guanine-N(7))-methyltransferase</fullName>
        <ecNumber evidence="1">2.1.1.56</ecNumber>
    </recommendedName>
</protein>
<evidence type="ECO:0000256" key="6">
    <source>
        <dbReference type="ARBA" id="ARBA00023042"/>
    </source>
</evidence>
<evidence type="ECO:0000313" key="11">
    <source>
        <dbReference type="Proteomes" id="UP001472866"/>
    </source>
</evidence>
<dbReference type="PROSITE" id="PS51562">
    <property type="entry name" value="RNA_CAP0_MT"/>
    <property type="match status" value="1"/>
</dbReference>